<dbReference type="AlphaFoldDB" id="A0A3G6N9J7"/>
<dbReference type="EMBL" id="CP033928">
    <property type="protein sequence ID" value="AZA62998.1"/>
    <property type="molecule type" value="Genomic_DNA"/>
</dbReference>
<reference evidence="1 2" key="1">
    <citation type="submission" date="2018-11" db="EMBL/GenBank/DDBJ databases">
        <title>Proposal to divide the Flavobacteriaceae and reorganize its genera based on Amino Acid Identity values calculated from whole genome sequences.</title>
        <authorList>
            <person name="Nicholson A.C."/>
            <person name="Gulvik C.A."/>
            <person name="Whitney A.M."/>
            <person name="Humrighouse B.W."/>
            <person name="Bell M."/>
            <person name="Holmes B."/>
            <person name="Steigerwalt A."/>
            <person name="Villarma A."/>
            <person name="Sheth M."/>
            <person name="Batra D."/>
            <person name="Pryor J."/>
            <person name="Bernardet J.-F."/>
            <person name="Hugo C."/>
            <person name="Kampfer P."/>
            <person name="Newman J."/>
            <person name="Mcquiston J.R."/>
        </authorList>
    </citation>
    <scope>NUCLEOTIDE SEQUENCE [LARGE SCALE GENOMIC DNA]</scope>
    <source>
        <strain evidence="1 2">G0211</strain>
    </source>
</reference>
<gene>
    <name evidence="1" type="ORF">EG340_19100</name>
</gene>
<sequence>MKYYEIIIHADLPVTGKYPQVKDLKINFHEARALQWGKIRVWKSESDIPDLNNFIFQKGSKLTDIVTNNFVNITSGIFISEKTKSVFNLFTVNGNFYPISIYELDEKRSYNFLWYESGAKSKIDCQASVFIEYQSIEELYGEIVQINDFEDYKVKFRKMCIEKEGWDIVPKILKFKEYFDITPAFGIGLICNENVKNAIEENHLTGFLFKPLDIEISFE</sequence>
<protein>
    <recommendedName>
        <fullName evidence="3">Immunity protein 43 domain-containing protein</fullName>
    </recommendedName>
</protein>
<accession>A0A3G6N9J7</accession>
<evidence type="ECO:0000313" key="1">
    <source>
        <dbReference type="EMBL" id="AZA62998.1"/>
    </source>
</evidence>
<organism evidence="1 2">
    <name type="scientific">Chryseobacterium indoltheticum</name>
    <dbReference type="NCBI Taxonomy" id="254"/>
    <lineage>
        <taxon>Bacteria</taxon>
        <taxon>Pseudomonadati</taxon>
        <taxon>Bacteroidota</taxon>
        <taxon>Flavobacteriia</taxon>
        <taxon>Flavobacteriales</taxon>
        <taxon>Weeksellaceae</taxon>
        <taxon>Chryseobacterium group</taxon>
        <taxon>Chryseobacterium</taxon>
    </lineage>
</organism>
<evidence type="ECO:0000313" key="2">
    <source>
        <dbReference type="Proteomes" id="UP000269076"/>
    </source>
</evidence>
<dbReference type="Proteomes" id="UP000269076">
    <property type="component" value="Chromosome"/>
</dbReference>
<dbReference type="RefSeq" id="WP_123887338.1">
    <property type="nucleotide sequence ID" value="NZ_CP033928.1"/>
</dbReference>
<proteinExistence type="predicted"/>
<name>A0A3G6N9J7_9FLAO</name>
<evidence type="ECO:0008006" key="3">
    <source>
        <dbReference type="Google" id="ProtNLM"/>
    </source>
</evidence>